<dbReference type="Proteomes" id="UP000199110">
    <property type="component" value="Unassembled WGS sequence"/>
</dbReference>
<sequence>MKTVKTLLAATVLSAAPALAIAECSYGKLQQQAQSCAPGTSWDGEKAACVADTTS</sequence>
<feature type="chain" id="PRO_5011475959" description="Chitin binding Peritrophin-A domain-containing protein" evidence="1">
    <location>
        <begin position="21"/>
        <end position="55"/>
    </location>
</feature>
<dbReference type="STRING" id="390807.SAMN04488095_3031"/>
<name>A0A1I3S9C9_9RHOB</name>
<dbReference type="AlphaFoldDB" id="A0A1I3S9C9"/>
<keyword evidence="1" id="KW-0732">Signal</keyword>
<feature type="signal peptide" evidence="1">
    <location>
        <begin position="1"/>
        <end position="20"/>
    </location>
</feature>
<dbReference type="EMBL" id="FORA01000004">
    <property type="protein sequence ID" value="SFJ54126.1"/>
    <property type="molecule type" value="Genomic_DNA"/>
</dbReference>
<proteinExistence type="predicted"/>
<gene>
    <name evidence="2" type="ORF">SAMN04488095_3031</name>
</gene>
<evidence type="ECO:0000313" key="3">
    <source>
        <dbReference type="Proteomes" id="UP000199110"/>
    </source>
</evidence>
<keyword evidence="3" id="KW-1185">Reference proteome</keyword>
<accession>A0A1I3S9C9</accession>
<evidence type="ECO:0008006" key="4">
    <source>
        <dbReference type="Google" id="ProtNLM"/>
    </source>
</evidence>
<evidence type="ECO:0000313" key="2">
    <source>
        <dbReference type="EMBL" id="SFJ54126.1"/>
    </source>
</evidence>
<protein>
    <recommendedName>
        <fullName evidence="4">Chitin binding Peritrophin-A domain-containing protein</fullName>
    </recommendedName>
</protein>
<dbReference type="RefSeq" id="WP_175484916.1">
    <property type="nucleotide sequence ID" value="NZ_FORA01000004.1"/>
</dbReference>
<evidence type="ECO:0000256" key="1">
    <source>
        <dbReference type="SAM" id="SignalP"/>
    </source>
</evidence>
<reference evidence="2 3" key="1">
    <citation type="submission" date="2016-10" db="EMBL/GenBank/DDBJ databases">
        <authorList>
            <person name="de Groot N.N."/>
        </authorList>
    </citation>
    <scope>NUCLEOTIDE SEQUENCE [LARGE SCALE GENOMIC DNA]</scope>
    <source>
        <strain evidence="2 3">DSM 19073</strain>
    </source>
</reference>
<organism evidence="2 3">
    <name type="scientific">Jannaschia pohangensis</name>
    <dbReference type="NCBI Taxonomy" id="390807"/>
    <lineage>
        <taxon>Bacteria</taxon>
        <taxon>Pseudomonadati</taxon>
        <taxon>Pseudomonadota</taxon>
        <taxon>Alphaproteobacteria</taxon>
        <taxon>Rhodobacterales</taxon>
        <taxon>Roseobacteraceae</taxon>
        <taxon>Jannaschia</taxon>
    </lineage>
</organism>